<feature type="transmembrane region" description="Helical" evidence="6">
    <location>
        <begin position="344"/>
        <end position="363"/>
    </location>
</feature>
<evidence type="ECO:0000256" key="5">
    <source>
        <dbReference type="ARBA" id="ARBA00023136"/>
    </source>
</evidence>
<reference evidence="9 11" key="3">
    <citation type="submission" date="2019-08" db="EMBL/GenBank/DDBJ databases">
        <authorList>
            <person name="Kuhnert P."/>
        </authorList>
    </citation>
    <scope>NUCLEOTIDE SEQUENCE [LARGE SCALE GENOMIC DNA]</scope>
    <source>
        <strain evidence="9 11">B36.5</strain>
    </source>
</reference>
<dbReference type="Pfam" id="PF03176">
    <property type="entry name" value="MMPL"/>
    <property type="match status" value="2"/>
</dbReference>
<dbReference type="Proteomes" id="UP000042527">
    <property type="component" value="Unassembled WGS sequence"/>
</dbReference>
<feature type="transmembrane region" description="Helical" evidence="6">
    <location>
        <begin position="23"/>
        <end position="47"/>
    </location>
</feature>
<dbReference type="EMBL" id="CP042817">
    <property type="protein sequence ID" value="QEJ97781.1"/>
    <property type="molecule type" value="Genomic_DNA"/>
</dbReference>
<dbReference type="Proteomes" id="UP000323594">
    <property type="component" value="Chromosome"/>
</dbReference>
<dbReference type="Gene3D" id="1.20.1640.10">
    <property type="entry name" value="Multidrug efflux transporter AcrB transmembrane domain"/>
    <property type="match status" value="2"/>
</dbReference>
<feature type="transmembrane region" description="Helical" evidence="6">
    <location>
        <begin position="369"/>
        <end position="394"/>
    </location>
</feature>
<evidence type="ECO:0000313" key="9">
    <source>
        <dbReference type="EMBL" id="QEJ97781.1"/>
    </source>
</evidence>
<reference evidence="10" key="2">
    <citation type="submission" date="2015-01" db="EMBL/GenBank/DDBJ databases">
        <authorList>
            <person name="Manzoor Shahid"/>
            <person name="Zubair Saima"/>
        </authorList>
    </citation>
    <scope>NUCLEOTIDE SEQUENCE [LARGE SCALE GENOMIC DNA]</scope>
    <source>
        <strain evidence="10">V1</strain>
    </source>
</reference>
<dbReference type="OrthoDB" id="9809027at2"/>
<dbReference type="EMBL" id="CDNC01000048">
    <property type="protein sequence ID" value="CEM63074.1"/>
    <property type="molecule type" value="Genomic_DNA"/>
</dbReference>
<evidence type="ECO:0000256" key="6">
    <source>
        <dbReference type="SAM" id="Phobius"/>
    </source>
</evidence>
<feature type="transmembrane region" description="Helical" evidence="6">
    <location>
        <begin position="748"/>
        <end position="766"/>
    </location>
</feature>
<accession>A0A0B7GWM8</accession>
<dbReference type="GeneID" id="57753630"/>
<evidence type="ECO:0000256" key="3">
    <source>
        <dbReference type="ARBA" id="ARBA00022692"/>
    </source>
</evidence>
<protein>
    <submittedName>
        <fullName evidence="9">RND family transporter</fullName>
    </submittedName>
</protein>
<dbReference type="RefSeq" id="WP_024752464.1">
    <property type="nucleotide sequence ID" value="NZ_CDNC01000048.1"/>
</dbReference>
<feature type="transmembrane region" description="Helical" evidence="6">
    <location>
        <begin position="240"/>
        <end position="257"/>
    </location>
</feature>
<keyword evidence="3 6" id="KW-0812">Transmembrane</keyword>
<feature type="domain" description="SSD" evidence="7">
    <location>
        <begin position="267"/>
        <end position="394"/>
    </location>
</feature>
<dbReference type="PANTHER" id="PTHR33406:SF13">
    <property type="entry name" value="MEMBRANE PROTEIN YDFJ"/>
    <property type="match status" value="1"/>
</dbReference>
<evidence type="ECO:0000313" key="10">
    <source>
        <dbReference type="Proteomes" id="UP000042527"/>
    </source>
</evidence>
<dbReference type="GO" id="GO:0005886">
    <property type="term" value="C:plasma membrane"/>
    <property type="evidence" value="ECO:0007669"/>
    <property type="project" value="UniProtKB-SubCell"/>
</dbReference>
<feature type="transmembrane region" description="Helical" evidence="6">
    <location>
        <begin position="441"/>
        <end position="461"/>
    </location>
</feature>
<evidence type="ECO:0000256" key="2">
    <source>
        <dbReference type="ARBA" id="ARBA00022475"/>
    </source>
</evidence>
<proteinExistence type="predicted"/>
<reference evidence="8" key="1">
    <citation type="submission" date="2015-01" db="EMBL/GenBank/DDBJ databases">
        <authorList>
            <person name="Xiang T."/>
            <person name="Song Y."/>
            <person name="Huang L."/>
            <person name="Wang B."/>
            <person name="Wu P."/>
        </authorList>
    </citation>
    <scope>NUCLEOTIDE SEQUENCE [LARGE SCALE GENOMIC DNA]</scope>
    <source>
        <strain evidence="8">V1</strain>
    </source>
</reference>
<dbReference type="SUPFAM" id="SSF82866">
    <property type="entry name" value="Multidrug efflux transporter AcrB transmembrane domain"/>
    <property type="match status" value="2"/>
</dbReference>
<evidence type="ECO:0000313" key="11">
    <source>
        <dbReference type="Proteomes" id="UP000323594"/>
    </source>
</evidence>
<keyword evidence="2" id="KW-1003">Cell membrane</keyword>
<evidence type="ECO:0000256" key="4">
    <source>
        <dbReference type="ARBA" id="ARBA00022989"/>
    </source>
</evidence>
<sequence>MKEKQPKKSSTKKRNRFFSFERFYAHPLVMLLVILGITIFFALQLLYVQLDNNNFRFIPKTDPARMADQKISEIFGPELPIMIGIKREYSTILDKQFLDKVRELIKEFDTIKLVKTDGVISVLSTKHIESGIGGESIHTDDLIPENFTGSPEEISAVREKLRDWELYARSLISDDLKSMQIMIFLDTEHSSSGGPEAMAACQQIMAMLDNWDCPDAETYITGMTIFSEIINEATAHDLKFLIPLVIIVVVVVLFLSFRRFTGIYLPLLTVIISTIWAIGAMSLCRVPLSILSTVLPVILIAIGSAYGIHVINHYFDQVVQDTTISKEEHAKQVINSIRHIIRPVFLAALTTFAGFVSFCFTSVPPIFEFGIFSSFGVIAAFSIAVTLIPAILILRGPRKPIMSQLFKKRRKTEEQLEQRSRRMDQVITSTLLVINNHRRTILFGMLLLVVFSGLGMSRLVIDNVMMEYFEPTVPVVQSDVFIREKFGGSKLLNVLISTPDKDETILRPDVLQAMDGLTTYLEKNVPDVGKVTSIVPLIKRINQVYNADASPEGLPERKVIAESSSADDGFGDFGSDNDDSFGDFSIDESETAEHTNSSSYKIPEYNFPTLLTNLNKIIRNSDKDTMTADELVTELEKQNNYRGLAYYEIPSDPKKYGVSTEKELEAIINDYLVLLAGNSKGFVDEPIKPRILKMNLQLRTLGQKDSDQVLDTVKKYIQNEFPQDLQIEYGGYALIEKSLNHLVVESQLISLAVSFVIVFLIIAIYYRSVVAGLIGSVPLFISIMVNFGVMGYFGIKLNIGTAMVASFAIGIGIDYTIHYLAAYHSAYLQNKGENFLPQTFYGSGKAILFNAASVGAGFAVLMLSKFNMLAELGLLIAIVMVTSSFASLTILPTILNIVKPKFITKVLKADRVEALIDATSEEEPSSEYSMEENK</sequence>
<feature type="transmembrane region" description="Helical" evidence="6">
    <location>
        <begin position="847"/>
        <end position="866"/>
    </location>
</feature>
<dbReference type="InterPro" id="IPR000731">
    <property type="entry name" value="SSD"/>
</dbReference>
<evidence type="ECO:0000313" key="8">
    <source>
        <dbReference type="EMBL" id="CEM63074.1"/>
    </source>
</evidence>
<keyword evidence="4 6" id="KW-1133">Transmembrane helix</keyword>
<evidence type="ECO:0000256" key="1">
    <source>
        <dbReference type="ARBA" id="ARBA00004651"/>
    </source>
</evidence>
<comment type="subcellular location">
    <subcellularLocation>
        <location evidence="1">Cell membrane</location>
        <topology evidence="1">Multi-pass membrane protein</topology>
    </subcellularLocation>
</comment>
<feature type="domain" description="SSD" evidence="7">
    <location>
        <begin position="772"/>
        <end position="897"/>
    </location>
</feature>
<keyword evidence="5 6" id="KW-0472">Membrane</keyword>
<feature type="transmembrane region" description="Helical" evidence="6">
    <location>
        <begin position="872"/>
        <end position="898"/>
    </location>
</feature>
<dbReference type="AlphaFoldDB" id="A0A0B7GWM8"/>
<dbReference type="InterPro" id="IPR004869">
    <property type="entry name" value="MMPL_dom"/>
</dbReference>
<gene>
    <name evidence="9" type="ORF">FUT82_07075</name>
    <name evidence="8" type="ORF">TPHV1_60062</name>
</gene>
<feature type="transmembrane region" description="Helical" evidence="6">
    <location>
        <begin position="264"/>
        <end position="283"/>
    </location>
</feature>
<keyword evidence="10" id="KW-1185">Reference proteome</keyword>
<dbReference type="PANTHER" id="PTHR33406">
    <property type="entry name" value="MEMBRANE PROTEIN MJ1562-RELATED"/>
    <property type="match status" value="1"/>
</dbReference>
<organism evidence="8 10">
    <name type="scientific">Treponema phagedenis</name>
    <dbReference type="NCBI Taxonomy" id="162"/>
    <lineage>
        <taxon>Bacteria</taxon>
        <taxon>Pseudomonadati</taxon>
        <taxon>Spirochaetota</taxon>
        <taxon>Spirochaetia</taxon>
        <taxon>Spirochaetales</taxon>
        <taxon>Treponemataceae</taxon>
        <taxon>Treponema</taxon>
    </lineage>
</organism>
<dbReference type="PROSITE" id="PS50156">
    <property type="entry name" value="SSD"/>
    <property type="match status" value="2"/>
</dbReference>
<feature type="transmembrane region" description="Helical" evidence="6">
    <location>
        <begin position="801"/>
        <end position="826"/>
    </location>
</feature>
<feature type="transmembrane region" description="Helical" evidence="6">
    <location>
        <begin position="289"/>
        <end position="308"/>
    </location>
</feature>
<evidence type="ECO:0000259" key="7">
    <source>
        <dbReference type="PROSITE" id="PS50156"/>
    </source>
</evidence>
<feature type="transmembrane region" description="Helical" evidence="6">
    <location>
        <begin position="773"/>
        <end position="795"/>
    </location>
</feature>
<dbReference type="InterPro" id="IPR050545">
    <property type="entry name" value="Mycobact_MmpL"/>
</dbReference>
<name>A0A0B7GWM8_TREPH</name>